<organism evidence="2 3">
    <name type="scientific">Pleurodeles waltl</name>
    <name type="common">Iberian ribbed newt</name>
    <dbReference type="NCBI Taxonomy" id="8319"/>
    <lineage>
        <taxon>Eukaryota</taxon>
        <taxon>Metazoa</taxon>
        <taxon>Chordata</taxon>
        <taxon>Craniata</taxon>
        <taxon>Vertebrata</taxon>
        <taxon>Euteleostomi</taxon>
        <taxon>Amphibia</taxon>
        <taxon>Batrachia</taxon>
        <taxon>Caudata</taxon>
        <taxon>Salamandroidea</taxon>
        <taxon>Salamandridae</taxon>
        <taxon>Pleurodelinae</taxon>
        <taxon>Pleurodeles</taxon>
    </lineage>
</organism>
<accession>A0AAV7M5F5</accession>
<dbReference type="AlphaFoldDB" id="A0AAV7M5F5"/>
<dbReference type="Proteomes" id="UP001066276">
    <property type="component" value="Chromosome 10"/>
</dbReference>
<gene>
    <name evidence="2" type="ORF">NDU88_003166</name>
</gene>
<sequence length="221" mass="24743">MKRDIVAPPLQFPKVLLGVPQAIGMKHHVGDNNKLGAMGDNWDNRWKEDQVVEGSQNDKIIDKLVTLPDLLTSIIEHCEAAIGNNKKNIYWAVENQQETGLIELSYKGGPIVLPEGEDGSKETELNNLNTVKLPKLQPSLATNALGNSIEEQDLDAHNKLPSEHNPRTKQQPQLTRRQKKKLKKTLKATKKPRDRAALGITSRYPVRSRPTQSSGRNQNQE</sequence>
<feature type="compositionally biased region" description="Basic and acidic residues" evidence="1">
    <location>
        <begin position="157"/>
        <end position="166"/>
    </location>
</feature>
<name>A0AAV7M5F5_PLEWA</name>
<keyword evidence="3" id="KW-1185">Reference proteome</keyword>
<evidence type="ECO:0000313" key="3">
    <source>
        <dbReference type="Proteomes" id="UP001066276"/>
    </source>
</evidence>
<evidence type="ECO:0000256" key="1">
    <source>
        <dbReference type="SAM" id="MobiDB-lite"/>
    </source>
</evidence>
<reference evidence="2" key="1">
    <citation type="journal article" date="2022" name="bioRxiv">
        <title>Sequencing and chromosome-scale assembly of the giantPleurodeles waltlgenome.</title>
        <authorList>
            <person name="Brown T."/>
            <person name="Elewa A."/>
            <person name="Iarovenko S."/>
            <person name="Subramanian E."/>
            <person name="Araus A.J."/>
            <person name="Petzold A."/>
            <person name="Susuki M."/>
            <person name="Suzuki K.-i.T."/>
            <person name="Hayashi T."/>
            <person name="Toyoda A."/>
            <person name="Oliveira C."/>
            <person name="Osipova E."/>
            <person name="Leigh N.D."/>
            <person name="Simon A."/>
            <person name="Yun M.H."/>
        </authorList>
    </citation>
    <scope>NUCLEOTIDE SEQUENCE</scope>
    <source>
        <strain evidence="2">20211129_DDA</strain>
        <tissue evidence="2">Liver</tissue>
    </source>
</reference>
<feature type="compositionally biased region" description="Basic residues" evidence="1">
    <location>
        <begin position="176"/>
        <end position="193"/>
    </location>
</feature>
<dbReference type="EMBL" id="JANPWB010000014">
    <property type="protein sequence ID" value="KAJ1098050.1"/>
    <property type="molecule type" value="Genomic_DNA"/>
</dbReference>
<feature type="compositionally biased region" description="Polar residues" evidence="1">
    <location>
        <begin position="209"/>
        <end position="221"/>
    </location>
</feature>
<feature type="region of interest" description="Disordered" evidence="1">
    <location>
        <begin position="157"/>
        <end position="221"/>
    </location>
</feature>
<proteinExistence type="predicted"/>
<comment type="caution">
    <text evidence="2">The sequence shown here is derived from an EMBL/GenBank/DDBJ whole genome shotgun (WGS) entry which is preliminary data.</text>
</comment>
<protein>
    <submittedName>
        <fullName evidence="2">Uncharacterized protein</fullName>
    </submittedName>
</protein>
<evidence type="ECO:0000313" key="2">
    <source>
        <dbReference type="EMBL" id="KAJ1098050.1"/>
    </source>
</evidence>